<dbReference type="InterPro" id="IPR019208">
    <property type="entry name" value="DUF2097"/>
</dbReference>
<dbReference type="Proteomes" id="UP001074446">
    <property type="component" value="Unassembled WGS sequence"/>
</dbReference>
<dbReference type="GeneID" id="300260946"/>
<evidence type="ECO:0000313" key="1">
    <source>
        <dbReference type="EMBL" id="MCZ3365355.1"/>
    </source>
</evidence>
<name>A0A9E5A5T2_9EURY</name>
<dbReference type="Pfam" id="PF09870">
    <property type="entry name" value="DUF2097"/>
    <property type="match status" value="1"/>
</dbReference>
<protein>
    <submittedName>
        <fullName evidence="2">DUF2097 domain-containing protein</fullName>
    </submittedName>
</protein>
<keyword evidence="3" id="KW-1185">Reference proteome</keyword>
<sequence length="99" mass="11449">METEIILSANDVVDYVKNEVKQYDILEISYNMVYVPGEVLDIEEDEEDESLNLTLQLQGELLNDTVHLDLTNIKDDILEIRHTNTDDELVIIVIEETLK</sequence>
<dbReference type="EMBL" id="JAPVES010000030">
    <property type="protein sequence ID" value="MCZ3373106.1"/>
    <property type="molecule type" value="Genomic_DNA"/>
</dbReference>
<evidence type="ECO:0000313" key="3">
    <source>
        <dbReference type="Proteomes" id="UP001068021"/>
    </source>
</evidence>
<dbReference type="AlphaFoldDB" id="A0A9E5A5T2"/>
<dbReference type="EMBL" id="JAPVER010000020">
    <property type="protein sequence ID" value="MCZ3365355.1"/>
    <property type="molecule type" value="Genomic_DNA"/>
</dbReference>
<dbReference type="Proteomes" id="UP001068021">
    <property type="component" value="Unassembled WGS sequence"/>
</dbReference>
<comment type="caution">
    <text evidence="2">The sequence shown here is derived from an EMBL/GenBank/DDBJ whole genome shotgun (WGS) entry which is preliminary data.</text>
</comment>
<evidence type="ECO:0000313" key="2">
    <source>
        <dbReference type="EMBL" id="MCZ3373106.1"/>
    </source>
</evidence>
<gene>
    <name evidence="2" type="ORF">O3H35_10725</name>
    <name evidence="1" type="ORF">O3H54_05625</name>
</gene>
<organism evidence="2">
    <name type="scientific">Methanobacterium veterum</name>
    <dbReference type="NCBI Taxonomy" id="408577"/>
    <lineage>
        <taxon>Archaea</taxon>
        <taxon>Methanobacteriati</taxon>
        <taxon>Methanobacteriota</taxon>
        <taxon>Methanomada group</taxon>
        <taxon>Methanobacteria</taxon>
        <taxon>Methanobacteriales</taxon>
        <taxon>Methanobacteriaceae</taxon>
        <taxon>Methanobacterium</taxon>
    </lineage>
</organism>
<dbReference type="RefSeq" id="WP_048081396.1">
    <property type="nucleotide sequence ID" value="NZ_JAPVER010000020.1"/>
</dbReference>
<reference evidence="2" key="1">
    <citation type="submission" date="2022-12" db="EMBL/GenBank/DDBJ databases">
        <title>Reclassification of two methanogenic archaea species isolated from the Kolyma lowland permafrost.</title>
        <authorList>
            <person name="Trubitsyn V.E."/>
            <person name="Rivkina E.M."/>
            <person name="Shcherbakova V.A."/>
        </authorList>
    </citation>
    <scope>NUCLEOTIDE SEQUENCE</scope>
    <source>
        <strain evidence="1">M2</strain>
        <strain evidence="2">MK4</strain>
    </source>
</reference>
<proteinExistence type="predicted"/>
<accession>A0A9E5A5T2</accession>